<dbReference type="Pfam" id="PF13439">
    <property type="entry name" value="Glyco_transf_4"/>
    <property type="match status" value="1"/>
</dbReference>
<dbReference type="CDD" id="cd03809">
    <property type="entry name" value="GT4_MtfB-like"/>
    <property type="match status" value="1"/>
</dbReference>
<dbReference type="EMBL" id="JABVCQ010000042">
    <property type="protein sequence ID" value="MBB1127230.1"/>
    <property type="molecule type" value="Genomic_DNA"/>
</dbReference>
<evidence type="ECO:0000313" key="5">
    <source>
        <dbReference type="Proteomes" id="UP000548632"/>
    </source>
</evidence>
<dbReference type="InterPro" id="IPR001296">
    <property type="entry name" value="Glyco_trans_1"/>
</dbReference>
<dbReference type="InterPro" id="IPR028098">
    <property type="entry name" value="Glyco_trans_4-like_N"/>
</dbReference>
<evidence type="ECO:0000313" key="4">
    <source>
        <dbReference type="EMBL" id="MBB1127230.1"/>
    </source>
</evidence>
<dbReference type="PANTHER" id="PTHR46401:SF2">
    <property type="entry name" value="GLYCOSYLTRANSFERASE WBBK-RELATED"/>
    <property type="match status" value="1"/>
</dbReference>
<dbReference type="PANTHER" id="PTHR46401">
    <property type="entry name" value="GLYCOSYLTRANSFERASE WBBK-RELATED"/>
    <property type="match status" value="1"/>
</dbReference>
<dbReference type="Gene3D" id="3.40.50.2000">
    <property type="entry name" value="Glycogen Phosphorylase B"/>
    <property type="match status" value="3"/>
</dbReference>
<dbReference type="SUPFAM" id="SSF53756">
    <property type="entry name" value="UDP-Glycosyltransferase/glycogen phosphorylase"/>
    <property type="match status" value="2"/>
</dbReference>
<keyword evidence="1 4" id="KW-0808">Transferase</keyword>
<feature type="domain" description="Glycosyltransferase subfamily 4-like N-terminal" evidence="3">
    <location>
        <begin position="17"/>
        <end position="208"/>
    </location>
</feature>
<dbReference type="Proteomes" id="UP000548632">
    <property type="component" value="Unassembled WGS sequence"/>
</dbReference>
<organism evidence="4 5">
    <name type="scientific">Thiospirillum jenense</name>
    <dbReference type="NCBI Taxonomy" id="1653858"/>
    <lineage>
        <taxon>Bacteria</taxon>
        <taxon>Pseudomonadati</taxon>
        <taxon>Pseudomonadota</taxon>
        <taxon>Gammaproteobacteria</taxon>
        <taxon>Chromatiales</taxon>
        <taxon>Chromatiaceae</taxon>
        <taxon>Thiospirillum</taxon>
    </lineage>
</organism>
<name>A0A839HGZ8_9GAMM</name>
<evidence type="ECO:0000259" key="3">
    <source>
        <dbReference type="Pfam" id="PF13439"/>
    </source>
</evidence>
<evidence type="ECO:0000259" key="2">
    <source>
        <dbReference type="Pfam" id="PF00534"/>
    </source>
</evidence>
<dbReference type="AlphaFoldDB" id="A0A839HGZ8"/>
<protein>
    <submittedName>
        <fullName evidence="4">Glycosyltransferase</fullName>
    </submittedName>
</protein>
<proteinExistence type="predicted"/>
<evidence type="ECO:0000256" key="1">
    <source>
        <dbReference type="ARBA" id="ARBA00022679"/>
    </source>
</evidence>
<dbReference type="Pfam" id="PF00534">
    <property type="entry name" value="Glycos_transf_1"/>
    <property type="match status" value="1"/>
</dbReference>
<accession>A0A839HGZ8</accession>
<keyword evidence="5" id="KW-1185">Reference proteome</keyword>
<comment type="caution">
    <text evidence="4">The sequence shown here is derived from an EMBL/GenBank/DDBJ whole genome shotgun (WGS) entry which is preliminary data.</text>
</comment>
<reference evidence="4 5" key="1">
    <citation type="journal article" date="2020" name="Arch. Microbiol.">
        <title>The genome sequence of the giant phototrophic gammaproteobacterium Thiospirillum jenense gives insight into its physiological properties and phylogenetic relationships.</title>
        <authorList>
            <person name="Imhoff J.F."/>
            <person name="Meyer T.E."/>
            <person name="Kyndt J.A."/>
        </authorList>
    </citation>
    <scope>NUCLEOTIDE SEQUENCE [LARGE SCALE GENOMIC DNA]</scope>
    <source>
        <strain evidence="4 5">DSM 216</strain>
    </source>
</reference>
<sequence>MRIVVDLQACQSGSRLGGIGRYSLHLTEALAQLCAAHGQHELRIILNDLMPDSIPELYHIFSALIPRQQIQVFQVPGPIAENNPDNHTRARIAEVIREHYIQRLAPDIIHIASLIEGLSDNVVSSVDALPSKAGLERTVVTLYDLIPLVDKERYLQNPLVQTHYYRKLDALKRAGGLLAISEFSRQQGIDVLGIAPDRIINIAAGVDPRFQPLTIPNEQAAQLRQRYGLNGGIVLYTSSFDQRKNQARLIQAFAQLPAPLLNQYQLVIVGNGWEGIYNELYQVATRAGLNRKQVIFTGRITDADLLALYNLTDVFVFPSLSEGYGLPVLEAMACGIPTIASNTTSIPEVVGRDDALFDPFDISSINAKLHQALTDHGFRNELREHGLIQSRQFTWKASATRALEFLTEQYARTVTFSRASVLEIDKHAFKTLRQMCKDNQVGTAETIRVAAAVAANMKCLINCSPSIPRIGWITTWNTRCGIAMYSRYLTGAHRQDYTIFAPYEPQPALPDESNVVRCWHIGRDDLRSLAEQIHLQGITTLVIQFNYGLFDFYSLNQFLREMIATGRRVFITLHATTDTVEKQLSQLSEPLALCDAIFVHSKKDETELNKIGLNQRTQLFPHGVPDIPITPVKSPIPSGRFVIASYGFFLPHKGLFELIEVCQILITQYKLDIHLLMINAEYPVDISAALIAEAKQRIAKHQLQERVTLVTDFLDDAVSLGWLHDADLICYPYQQTGESSSAAVRMGLAAQRPVVVTPLTIFDDVNSVVLQLPGTSIKEIAKGIAELNGRLRHPDVALQTIQAAAKQWVIAHGYSTLAEKFWQRLGGKS</sequence>
<dbReference type="GO" id="GO:0009103">
    <property type="term" value="P:lipopolysaccharide biosynthetic process"/>
    <property type="evidence" value="ECO:0007669"/>
    <property type="project" value="TreeGrafter"/>
</dbReference>
<gene>
    <name evidence="4" type="ORF">HUK38_13505</name>
</gene>
<dbReference type="RefSeq" id="WP_182584857.1">
    <property type="nucleotide sequence ID" value="NZ_JABVCQ010000042.1"/>
</dbReference>
<feature type="domain" description="Glycosyl transferase family 1" evidence="2">
    <location>
        <begin position="232"/>
        <end position="385"/>
    </location>
</feature>
<dbReference type="GO" id="GO:0016757">
    <property type="term" value="F:glycosyltransferase activity"/>
    <property type="evidence" value="ECO:0007669"/>
    <property type="project" value="InterPro"/>
</dbReference>